<dbReference type="AlphaFoldDB" id="A0ABD5Q3E9"/>
<keyword evidence="1" id="KW-1133">Transmembrane helix</keyword>
<evidence type="ECO:0000313" key="2">
    <source>
        <dbReference type="EMBL" id="MFC4825031.1"/>
    </source>
</evidence>
<comment type="caution">
    <text evidence="2">The sequence shown here is derived from an EMBL/GenBank/DDBJ whole genome shotgun (WGS) entry which is preliminary data.</text>
</comment>
<dbReference type="Pfam" id="PF24379">
    <property type="entry name" value="DUF7535"/>
    <property type="match status" value="1"/>
</dbReference>
<dbReference type="GeneID" id="73044266"/>
<dbReference type="EMBL" id="JBHSHT010000001">
    <property type="protein sequence ID" value="MFC4825031.1"/>
    <property type="molecule type" value="Genomic_DNA"/>
</dbReference>
<feature type="transmembrane region" description="Helical" evidence="1">
    <location>
        <begin position="43"/>
        <end position="66"/>
    </location>
</feature>
<evidence type="ECO:0000313" key="3">
    <source>
        <dbReference type="Proteomes" id="UP001595945"/>
    </source>
</evidence>
<keyword evidence="3" id="KW-1185">Reference proteome</keyword>
<evidence type="ECO:0000256" key="1">
    <source>
        <dbReference type="SAM" id="Phobius"/>
    </source>
</evidence>
<reference evidence="2 3" key="1">
    <citation type="journal article" date="2019" name="Int. J. Syst. Evol. Microbiol.">
        <title>The Global Catalogue of Microorganisms (GCM) 10K type strain sequencing project: providing services to taxonomists for standard genome sequencing and annotation.</title>
        <authorList>
            <consortium name="The Broad Institute Genomics Platform"/>
            <consortium name="The Broad Institute Genome Sequencing Center for Infectious Disease"/>
            <person name="Wu L."/>
            <person name="Ma J."/>
        </authorList>
    </citation>
    <scope>NUCLEOTIDE SEQUENCE [LARGE SCALE GENOMIC DNA]</scope>
    <source>
        <strain evidence="2 3">XZYJ18</strain>
    </source>
</reference>
<proteinExistence type="predicted"/>
<organism evidence="2 3">
    <name type="scientific">Halorussus aquaticus</name>
    <dbReference type="NCBI Taxonomy" id="2953748"/>
    <lineage>
        <taxon>Archaea</taxon>
        <taxon>Methanobacteriati</taxon>
        <taxon>Methanobacteriota</taxon>
        <taxon>Stenosarchaea group</taxon>
        <taxon>Halobacteria</taxon>
        <taxon>Halobacteriales</taxon>
        <taxon>Haladaptataceae</taxon>
        <taxon>Halorussus</taxon>
    </lineage>
</organism>
<evidence type="ECO:0008006" key="4">
    <source>
        <dbReference type="Google" id="ProtNLM"/>
    </source>
</evidence>
<dbReference type="RefSeq" id="WP_254269264.1">
    <property type="nucleotide sequence ID" value="NZ_CP100400.1"/>
</dbReference>
<keyword evidence="1" id="KW-0812">Transmembrane</keyword>
<dbReference type="Proteomes" id="UP001595945">
    <property type="component" value="Unassembled WGS sequence"/>
</dbReference>
<gene>
    <name evidence="2" type="ORF">ACFO9K_12255</name>
</gene>
<dbReference type="InterPro" id="IPR055957">
    <property type="entry name" value="DUF7535"/>
</dbReference>
<sequence>MSEGSSDEAGGEGAVPEPVKKVVRTVTPSYRGRPDAEMTTIGIAYFLGLVVLLIPFLPFIVIVWVVSKITGYFARKAPTDRVR</sequence>
<protein>
    <recommendedName>
        <fullName evidence="4">DUF4013 domain-containing protein</fullName>
    </recommendedName>
</protein>
<name>A0ABD5Q3E9_9EURY</name>
<keyword evidence="1" id="KW-0472">Membrane</keyword>
<accession>A0ABD5Q3E9</accession>